<keyword evidence="3" id="KW-1185">Reference proteome</keyword>
<sequence length="215" mass="22592">MSVKLPNGTTFAIASGYGSPITVTALSNATEAVATATNTFATGDYVEITSGWSRLNGKIARVKSATASDFVLEGIDTSDTTIYPAGTGTGTVRKINGWTQIQQVLTTSTSGGDQQFATYQFIEADQETRIPTTKSAAGLDLSIADDPTLPGYVALSAANDDRNQRALKCTLSNGSIILYNAYCSLNKTPSMTANQVMACQATLSFLNADPVRYAS</sequence>
<gene>
    <name evidence="1" type="ORF">MBSD_0375</name>
    <name evidence="2" type="ORF">MBSD_n2143</name>
</gene>
<dbReference type="Pfam" id="PF08813">
    <property type="entry name" value="Phage_tail_3"/>
    <property type="match status" value="1"/>
</dbReference>
<dbReference type="STRING" id="1475481.GCA_000953855_02191"/>
<accession>A0A0K8QPK6</accession>
<dbReference type="Proteomes" id="UP000253740">
    <property type="component" value="Unassembled WGS sequence"/>
</dbReference>
<name>A0A0K8QPK6_9GAMM</name>
<reference evidence="1" key="1">
    <citation type="submission" date="2015-03" db="EMBL/GenBank/DDBJ databases">
        <title>Draft genome sequence of Mizugakiibacter sediminis skMP5.</title>
        <authorList>
            <person name="Watanabe T."/>
            <person name="Kojima H."/>
            <person name="Fukui M."/>
        </authorList>
    </citation>
    <scope>NUCLEOTIDE SEQUENCE</scope>
    <source>
        <strain evidence="1">SkMP5</strain>
    </source>
</reference>
<dbReference type="RefSeq" id="WP_062537413.1">
    <property type="nucleotide sequence ID" value="NZ_DF970238.1"/>
</dbReference>
<evidence type="ECO:0000313" key="1">
    <source>
        <dbReference type="EMBL" id="GAN43862.1"/>
    </source>
</evidence>
<evidence type="ECO:0000313" key="2">
    <source>
        <dbReference type="EMBL" id="GAP66828.1"/>
    </source>
</evidence>
<dbReference type="InterPro" id="IPR014918">
    <property type="entry name" value="Phage_tail_3"/>
</dbReference>
<dbReference type="HOGENOM" id="CLU_077899_0_1_6"/>
<dbReference type="Gene3D" id="4.10.410.40">
    <property type="match status" value="1"/>
</dbReference>
<dbReference type="EMBL" id="DF952378">
    <property type="protein sequence ID" value="GAN43862.1"/>
    <property type="molecule type" value="Genomic_DNA"/>
</dbReference>
<dbReference type="OrthoDB" id="6538688at2"/>
<protein>
    <submittedName>
        <fullName evidence="1">Phage tail protein</fullName>
    </submittedName>
</protein>
<dbReference type="AlphaFoldDB" id="A0A0K8QPK6"/>
<proteinExistence type="predicted"/>
<reference evidence="2" key="2">
    <citation type="submission" date="2015-08" db="EMBL/GenBank/DDBJ databases">
        <title>Complete DNA Sequence of Pseudomonas syringae pv. actinidiae, the Causal Agent of Kiwifruit Canker Disease.</title>
        <authorList>
            <person name="Rikkerink E.H.A."/>
            <person name="Fineran P.C."/>
        </authorList>
    </citation>
    <scope>NUCLEOTIDE SEQUENCE</scope>
    <source>
        <strain evidence="2">SkMP5</strain>
    </source>
</reference>
<evidence type="ECO:0000313" key="3">
    <source>
        <dbReference type="Proteomes" id="UP000253740"/>
    </source>
</evidence>
<organism evidence="2">
    <name type="scientific">Mizugakiibacter sediminis</name>
    <dbReference type="NCBI Taxonomy" id="1475481"/>
    <lineage>
        <taxon>Bacteria</taxon>
        <taxon>Pseudomonadati</taxon>
        <taxon>Pseudomonadota</taxon>
        <taxon>Gammaproteobacteria</taxon>
        <taxon>Lysobacterales</taxon>
        <taxon>Rhodanobacteraceae</taxon>
        <taxon>Mizugakiibacter</taxon>
    </lineage>
</organism>
<dbReference type="EMBL" id="DF970238">
    <property type="protein sequence ID" value="GAP66828.1"/>
    <property type="molecule type" value="Genomic_DNA"/>
</dbReference>